<organism evidence="1 2">
    <name type="scientific">Eumeta variegata</name>
    <name type="common">Bagworm moth</name>
    <name type="synonym">Eumeta japonica</name>
    <dbReference type="NCBI Taxonomy" id="151549"/>
    <lineage>
        <taxon>Eukaryota</taxon>
        <taxon>Metazoa</taxon>
        <taxon>Ecdysozoa</taxon>
        <taxon>Arthropoda</taxon>
        <taxon>Hexapoda</taxon>
        <taxon>Insecta</taxon>
        <taxon>Pterygota</taxon>
        <taxon>Neoptera</taxon>
        <taxon>Endopterygota</taxon>
        <taxon>Lepidoptera</taxon>
        <taxon>Glossata</taxon>
        <taxon>Ditrysia</taxon>
        <taxon>Tineoidea</taxon>
        <taxon>Psychidae</taxon>
        <taxon>Oiketicinae</taxon>
        <taxon>Eumeta</taxon>
    </lineage>
</organism>
<keyword evidence="2" id="KW-1185">Reference proteome</keyword>
<accession>A0A4C1VTK2</accession>
<name>A0A4C1VTK2_EUMVA</name>
<protein>
    <submittedName>
        <fullName evidence="1">Uncharacterized protein</fullName>
    </submittedName>
</protein>
<comment type="caution">
    <text evidence="1">The sequence shown here is derived from an EMBL/GenBank/DDBJ whole genome shotgun (WGS) entry which is preliminary data.</text>
</comment>
<proteinExistence type="predicted"/>
<gene>
    <name evidence="1" type="ORF">EVAR_31990_1</name>
</gene>
<evidence type="ECO:0000313" key="2">
    <source>
        <dbReference type="Proteomes" id="UP000299102"/>
    </source>
</evidence>
<dbReference type="Proteomes" id="UP000299102">
    <property type="component" value="Unassembled WGS sequence"/>
</dbReference>
<reference evidence="1 2" key="1">
    <citation type="journal article" date="2019" name="Commun. Biol.">
        <title>The bagworm genome reveals a unique fibroin gene that provides high tensile strength.</title>
        <authorList>
            <person name="Kono N."/>
            <person name="Nakamura H."/>
            <person name="Ohtoshi R."/>
            <person name="Tomita M."/>
            <person name="Numata K."/>
            <person name="Arakawa K."/>
        </authorList>
    </citation>
    <scope>NUCLEOTIDE SEQUENCE [LARGE SCALE GENOMIC DNA]</scope>
</reference>
<evidence type="ECO:0000313" key="1">
    <source>
        <dbReference type="EMBL" id="GBP41672.1"/>
    </source>
</evidence>
<dbReference type="AlphaFoldDB" id="A0A4C1VTK2"/>
<sequence length="85" mass="9568">MKLARRLLIDQETTARMEIARARLRGAAAAPRNSTRGRLARLFRIKFILEVIVKSLLSNLLIARDIDFKATKQQHNSATVVVGAR</sequence>
<dbReference type="EMBL" id="BGZK01000403">
    <property type="protein sequence ID" value="GBP41672.1"/>
    <property type="molecule type" value="Genomic_DNA"/>
</dbReference>